<dbReference type="InterPro" id="IPR032466">
    <property type="entry name" value="Metal_Hydrolase"/>
</dbReference>
<dbReference type="InterPro" id="IPR013108">
    <property type="entry name" value="Amidohydro_3"/>
</dbReference>
<dbReference type="AlphaFoldDB" id="A0A7W3J259"/>
<organism evidence="2 3">
    <name type="scientific">Nocardioides ginsengisegetis</name>
    <dbReference type="NCBI Taxonomy" id="661491"/>
    <lineage>
        <taxon>Bacteria</taxon>
        <taxon>Bacillati</taxon>
        <taxon>Actinomycetota</taxon>
        <taxon>Actinomycetes</taxon>
        <taxon>Propionibacteriales</taxon>
        <taxon>Nocardioidaceae</taxon>
        <taxon>Nocardioides</taxon>
    </lineage>
</organism>
<keyword evidence="2" id="KW-0378">Hydrolase</keyword>
<feature type="domain" description="Amidohydrolase 3" evidence="1">
    <location>
        <begin position="45"/>
        <end position="466"/>
    </location>
</feature>
<keyword evidence="3" id="KW-1185">Reference proteome</keyword>
<dbReference type="Gene3D" id="3.20.20.140">
    <property type="entry name" value="Metal-dependent hydrolases"/>
    <property type="match status" value="2"/>
</dbReference>
<dbReference type="Gene3D" id="2.30.40.10">
    <property type="entry name" value="Urease, subunit C, domain 1"/>
    <property type="match status" value="1"/>
</dbReference>
<dbReference type="InterPro" id="IPR011059">
    <property type="entry name" value="Metal-dep_hydrolase_composite"/>
</dbReference>
<dbReference type="PANTHER" id="PTHR22642:SF2">
    <property type="entry name" value="PROTEIN LONG AFTER FAR-RED 3"/>
    <property type="match status" value="1"/>
</dbReference>
<protein>
    <submittedName>
        <fullName evidence="2">Putative amidohydrolase YtcJ</fullName>
    </submittedName>
</protein>
<name>A0A7W3J259_9ACTN</name>
<evidence type="ECO:0000313" key="3">
    <source>
        <dbReference type="Proteomes" id="UP000580910"/>
    </source>
</evidence>
<dbReference type="EMBL" id="JACGXA010000001">
    <property type="protein sequence ID" value="MBA8804902.1"/>
    <property type="molecule type" value="Genomic_DNA"/>
</dbReference>
<dbReference type="SUPFAM" id="SSF51556">
    <property type="entry name" value="Metallo-dependent hydrolases"/>
    <property type="match status" value="1"/>
</dbReference>
<dbReference type="PANTHER" id="PTHR22642">
    <property type="entry name" value="IMIDAZOLONEPROPIONASE"/>
    <property type="match status" value="1"/>
</dbReference>
<sequence length="471" mass="50306">MTDTAPALFLHRAEVYGVGTFDCRIQGGVITQLGRGLREQPGDAVVDVRGGALIPGLADHHLHLAAMAAHDQSIDLAGRPTDLALALRDCRPDESGWIRIVGYDDVAHGELDRYRLDTLTGDVPTRVQHRSGALWILNTVAVSRLEVAEAGQPGVERDGEGVPTGRLWRADHWLSEAVARSLPRRRDLSLRTVGKRLAACGVTHVADATPGVTHLKLVADAVSEGAVEQHVLLMTTAAWPHAHPRLTIGPAKLVVPDHEPLDLDGLVEQIRGAHARSRPVAIHCVTRAALALTLAAFDLAGTTRGDRIEHAAVAGHDLIAEVAKRDLTVVTQPSLVTRRGDDYWNRSDPEDRDDLWPYARLLDAGVRAAPSSDAPYGDADPWATLAASSSRRTRSGRLLGADERVAADVALRGMLSALDNPGGPPRAITVGAPADLVVLDRPLVEALEAPDKGCVRLTLISGRIVHDASSS</sequence>
<reference evidence="2 3" key="1">
    <citation type="submission" date="2020-07" db="EMBL/GenBank/DDBJ databases">
        <title>Sequencing the genomes of 1000 actinobacteria strains.</title>
        <authorList>
            <person name="Klenk H.-P."/>
        </authorList>
    </citation>
    <scope>NUCLEOTIDE SEQUENCE [LARGE SCALE GENOMIC DNA]</scope>
    <source>
        <strain evidence="2 3">DSM 21349</strain>
    </source>
</reference>
<dbReference type="Pfam" id="PF07969">
    <property type="entry name" value="Amidohydro_3"/>
    <property type="match status" value="1"/>
</dbReference>
<dbReference type="RefSeq" id="WP_182540747.1">
    <property type="nucleotide sequence ID" value="NZ_JACGXA010000001.1"/>
</dbReference>
<gene>
    <name evidence="2" type="ORF">FB382_003193</name>
</gene>
<proteinExistence type="predicted"/>
<dbReference type="SUPFAM" id="SSF51338">
    <property type="entry name" value="Composite domain of metallo-dependent hydrolases"/>
    <property type="match status" value="1"/>
</dbReference>
<evidence type="ECO:0000313" key="2">
    <source>
        <dbReference type="EMBL" id="MBA8804902.1"/>
    </source>
</evidence>
<evidence type="ECO:0000259" key="1">
    <source>
        <dbReference type="Pfam" id="PF07969"/>
    </source>
</evidence>
<dbReference type="Proteomes" id="UP000580910">
    <property type="component" value="Unassembled WGS sequence"/>
</dbReference>
<accession>A0A7W3J259</accession>
<comment type="caution">
    <text evidence="2">The sequence shown here is derived from an EMBL/GenBank/DDBJ whole genome shotgun (WGS) entry which is preliminary data.</text>
</comment>
<dbReference type="Gene3D" id="3.10.310.70">
    <property type="match status" value="1"/>
</dbReference>
<dbReference type="GO" id="GO:0016810">
    <property type="term" value="F:hydrolase activity, acting on carbon-nitrogen (but not peptide) bonds"/>
    <property type="evidence" value="ECO:0007669"/>
    <property type="project" value="InterPro"/>
</dbReference>